<comment type="caution">
    <text evidence="7">The sequence shown here is derived from an EMBL/GenBank/DDBJ whole genome shotgun (WGS) entry which is preliminary data.</text>
</comment>
<name>A0ABN0SJ04_9MICO</name>
<feature type="domain" description="Penicillin-binding protein dimerisation" evidence="6">
    <location>
        <begin position="158"/>
        <end position="316"/>
    </location>
</feature>
<dbReference type="PANTHER" id="PTHR30627:SF24">
    <property type="entry name" value="PENICILLIN-BINDING PROTEIN 4B"/>
    <property type="match status" value="1"/>
</dbReference>
<accession>A0ABN0SJ04</accession>
<dbReference type="Pfam" id="PF03717">
    <property type="entry name" value="PBP_dimer"/>
    <property type="match status" value="1"/>
</dbReference>
<dbReference type="EMBL" id="BAAAAF010000001">
    <property type="protein sequence ID" value="GAA0034409.1"/>
    <property type="molecule type" value="Genomic_DNA"/>
</dbReference>
<dbReference type="InterPro" id="IPR036138">
    <property type="entry name" value="PBP_dimer_sf"/>
</dbReference>
<dbReference type="Gene3D" id="3.40.710.10">
    <property type="entry name" value="DD-peptidase/beta-lactamase superfamily"/>
    <property type="match status" value="1"/>
</dbReference>
<evidence type="ECO:0000313" key="8">
    <source>
        <dbReference type="Proteomes" id="UP001498238"/>
    </source>
</evidence>
<dbReference type="Pfam" id="PF00905">
    <property type="entry name" value="Transpeptidase"/>
    <property type="match status" value="1"/>
</dbReference>
<proteinExistence type="inferred from homology"/>
<feature type="domain" description="Penicillin-binding protein transpeptidase" evidence="5">
    <location>
        <begin position="374"/>
        <end position="644"/>
    </location>
</feature>
<evidence type="ECO:0000256" key="3">
    <source>
        <dbReference type="ARBA" id="ARBA00023136"/>
    </source>
</evidence>
<comment type="subcellular location">
    <subcellularLocation>
        <location evidence="1">Membrane</location>
    </subcellularLocation>
</comment>
<evidence type="ECO:0000313" key="7">
    <source>
        <dbReference type="EMBL" id="GAA0034409.1"/>
    </source>
</evidence>
<dbReference type="Gene3D" id="3.30.1390.30">
    <property type="entry name" value="Penicillin-binding protein 2a, domain 3"/>
    <property type="match status" value="1"/>
</dbReference>
<dbReference type="InterPro" id="IPR005311">
    <property type="entry name" value="PBP_dimer"/>
</dbReference>
<keyword evidence="8" id="KW-1185">Reference proteome</keyword>
<evidence type="ECO:0000256" key="1">
    <source>
        <dbReference type="ARBA" id="ARBA00004370"/>
    </source>
</evidence>
<dbReference type="SUPFAM" id="SSF56601">
    <property type="entry name" value="beta-lactamase/transpeptidase-like"/>
    <property type="match status" value="1"/>
</dbReference>
<dbReference type="InterPro" id="IPR012338">
    <property type="entry name" value="Beta-lactam/transpept-like"/>
</dbReference>
<comment type="similarity">
    <text evidence="2">Belongs to the transpeptidase family.</text>
</comment>
<evidence type="ECO:0000259" key="5">
    <source>
        <dbReference type="Pfam" id="PF00905"/>
    </source>
</evidence>
<dbReference type="Proteomes" id="UP001498238">
    <property type="component" value="Unassembled WGS sequence"/>
</dbReference>
<sequence>MILDMLRLGANDSTMKPLTRRIIGAAAVLVLIGVGVLALRTLPVLPSIAASQIAVDLTAGELNSQAWENPDAGDELARIVADLGEASRTVTVDSVDSAGDTATATLNWTWEFASADQPWTYTVEVPLRRSGAMWTAEFDPRLVHPDLRTDRVLTAERTPGTRGRILGANDAVLLSEGEVIDVGLQPSRLTDEKATLAQLEKSLDVDAGELATKVDQADLEAFVPVITLRKDDYDLVKGSIYKLPGTVFRSRTQPLSRTKGFAQATLGSAGRAEPDEVVAEPASLTPASYVGRSGIQMLYDGTLRPAPGLRILAVSAETGDGSGDSGSGGSGSGGAPTALHTVDGRPGKDVSTTIDVAVQTAAEEAAKTAKKPTAIVAIRPSDGNVLAVANADPKGAAWDRALTGQYPPGSVFKVVSGAAMVESGIAPTTSLDCPKTTRVNGKRFKNAEDHVLGTVDFAESFAQSCNTAFVNSAEKVTAKTLSETAMSMGMGQIDIGTDAYMASVPEVDDPVEHAAAMIGQGKVLATPLAVATMTATVAKGTTVKPLLVLPDARDRSGEVAAPDKKALTEVKAMMRRTVTSGTASALDDIPGDPVYGKTGTAEYGTDVPPRTHSWFAGFQGDLAVAVLVEDGGFGAEAAVPVADRFFTEMNS</sequence>
<gene>
    <name evidence="7" type="ORF">NCCP602_03700</name>
</gene>
<keyword evidence="3" id="KW-0472">Membrane</keyword>
<dbReference type="InterPro" id="IPR050515">
    <property type="entry name" value="Beta-lactam/transpept"/>
</dbReference>
<dbReference type="InterPro" id="IPR001460">
    <property type="entry name" value="PCN-bd_Tpept"/>
</dbReference>
<dbReference type="SUPFAM" id="SSF56519">
    <property type="entry name" value="Penicillin binding protein dimerisation domain"/>
    <property type="match status" value="1"/>
</dbReference>
<protein>
    <submittedName>
        <fullName evidence="7">Penicillin-binding transpeptidase domain-containing protein</fullName>
    </submittedName>
</protein>
<feature type="region of interest" description="Disordered" evidence="4">
    <location>
        <begin position="316"/>
        <end position="348"/>
    </location>
</feature>
<feature type="compositionally biased region" description="Gly residues" evidence="4">
    <location>
        <begin position="320"/>
        <end position="334"/>
    </location>
</feature>
<evidence type="ECO:0000259" key="6">
    <source>
        <dbReference type="Pfam" id="PF03717"/>
    </source>
</evidence>
<reference evidence="7 8" key="1">
    <citation type="submission" date="2024-01" db="EMBL/GenBank/DDBJ databases">
        <title>Characterization of antibiotic resistant novel bacterial strains and their environmental applications.</title>
        <authorList>
            <person name="Manzoor S."/>
            <person name="Abbas S."/>
            <person name="Arshad M."/>
            <person name="Ahmed I."/>
        </authorList>
    </citation>
    <scope>NUCLEOTIDE SEQUENCE [LARGE SCALE GENOMIC DNA]</scope>
    <source>
        <strain evidence="7 8">NCCP-602</strain>
    </source>
</reference>
<organism evidence="7 8">
    <name type="scientific">Brevibacterium metallidurans</name>
    <dbReference type="NCBI Taxonomy" id="1482676"/>
    <lineage>
        <taxon>Bacteria</taxon>
        <taxon>Bacillati</taxon>
        <taxon>Actinomycetota</taxon>
        <taxon>Actinomycetes</taxon>
        <taxon>Micrococcales</taxon>
        <taxon>Brevibacteriaceae</taxon>
        <taxon>Brevibacterium</taxon>
    </lineage>
</organism>
<evidence type="ECO:0000256" key="2">
    <source>
        <dbReference type="ARBA" id="ARBA00007171"/>
    </source>
</evidence>
<dbReference type="Gene3D" id="3.90.1310.10">
    <property type="entry name" value="Penicillin-binding protein 2a (Domain 2)"/>
    <property type="match status" value="1"/>
</dbReference>
<dbReference type="PANTHER" id="PTHR30627">
    <property type="entry name" value="PEPTIDOGLYCAN D,D-TRANSPEPTIDASE"/>
    <property type="match status" value="1"/>
</dbReference>
<evidence type="ECO:0000256" key="4">
    <source>
        <dbReference type="SAM" id="MobiDB-lite"/>
    </source>
</evidence>